<keyword evidence="1 5" id="KW-0489">Methyltransferase</keyword>
<evidence type="ECO:0000256" key="1">
    <source>
        <dbReference type="ARBA" id="ARBA00022603"/>
    </source>
</evidence>
<accession>A0ABY2X381</accession>
<evidence type="ECO:0000313" key="5">
    <source>
        <dbReference type="EMBL" id="TMV09548.1"/>
    </source>
</evidence>
<dbReference type="EMBL" id="VCPD01000001">
    <property type="protein sequence ID" value="TMV09548.1"/>
    <property type="molecule type" value="Genomic_DNA"/>
</dbReference>
<dbReference type="InterPro" id="IPR013216">
    <property type="entry name" value="Methyltransf_11"/>
</dbReference>
<dbReference type="Pfam" id="PF08241">
    <property type="entry name" value="Methyltransf_11"/>
    <property type="match status" value="1"/>
</dbReference>
<dbReference type="Gene3D" id="3.40.50.150">
    <property type="entry name" value="Vaccinia Virus protein VP39"/>
    <property type="match status" value="1"/>
</dbReference>
<evidence type="ECO:0000256" key="2">
    <source>
        <dbReference type="ARBA" id="ARBA00022679"/>
    </source>
</evidence>
<evidence type="ECO:0000256" key="3">
    <source>
        <dbReference type="ARBA" id="ARBA00022691"/>
    </source>
</evidence>
<sequence length="258" mass="28544">MLQFDEATARFLDNAYLGADVSRRRRASFDAVAPAPGDTILDLGCGNGLLTLELARAVGPSGQVTGLDPSADMLASARTRCSGRDNVDLVEGTAEDLPFPPSQFDKAVSLQVFEYFHDMRPALRELNRVLRPGGRLVIGDMHWDTLAWHSDHPERMARMLRLWDGHLAERCVPAVLPDRLRECGFAVDRVEPVVFCDTVLRADGLAAMMIRLIAAYASRNGDLPPAEAKAWASEQENLAEQGRFFMSITHFVWIAHKA</sequence>
<dbReference type="CDD" id="cd02440">
    <property type="entry name" value="AdoMet_MTases"/>
    <property type="match status" value="1"/>
</dbReference>
<gene>
    <name evidence="5" type="ORF">FGK63_00300</name>
</gene>
<dbReference type="RefSeq" id="WP_138839607.1">
    <property type="nucleotide sequence ID" value="NZ_VCPD01000001.1"/>
</dbReference>
<dbReference type="InterPro" id="IPR029063">
    <property type="entry name" value="SAM-dependent_MTases_sf"/>
</dbReference>
<proteinExistence type="predicted"/>
<dbReference type="SUPFAM" id="SSF53335">
    <property type="entry name" value="S-adenosyl-L-methionine-dependent methyltransferases"/>
    <property type="match status" value="1"/>
</dbReference>
<evidence type="ECO:0000259" key="4">
    <source>
        <dbReference type="Pfam" id="PF08241"/>
    </source>
</evidence>
<organism evidence="5 6">
    <name type="scientific">Ruegeria sediminis</name>
    <dbReference type="NCBI Taxonomy" id="2583820"/>
    <lineage>
        <taxon>Bacteria</taxon>
        <taxon>Pseudomonadati</taxon>
        <taxon>Pseudomonadota</taxon>
        <taxon>Alphaproteobacteria</taxon>
        <taxon>Rhodobacterales</taxon>
        <taxon>Roseobacteraceae</taxon>
        <taxon>Ruegeria</taxon>
    </lineage>
</organism>
<dbReference type="GO" id="GO:0032259">
    <property type="term" value="P:methylation"/>
    <property type="evidence" value="ECO:0007669"/>
    <property type="project" value="UniProtKB-KW"/>
</dbReference>
<dbReference type="PANTHER" id="PTHR43464:SF19">
    <property type="entry name" value="UBIQUINONE BIOSYNTHESIS O-METHYLTRANSFERASE, MITOCHONDRIAL"/>
    <property type="match status" value="1"/>
</dbReference>
<feature type="domain" description="Methyltransferase type 11" evidence="4">
    <location>
        <begin position="41"/>
        <end position="138"/>
    </location>
</feature>
<keyword evidence="2" id="KW-0808">Transferase</keyword>
<dbReference type="GO" id="GO:0008168">
    <property type="term" value="F:methyltransferase activity"/>
    <property type="evidence" value="ECO:0007669"/>
    <property type="project" value="UniProtKB-KW"/>
</dbReference>
<protein>
    <submittedName>
        <fullName evidence="5">Methyltransferase domain-containing protein</fullName>
    </submittedName>
</protein>
<reference evidence="5 6" key="1">
    <citation type="submission" date="2019-05" db="EMBL/GenBank/DDBJ databases">
        <title>Ruegeria sp. nov., isolated from tidal flat.</title>
        <authorList>
            <person name="Kim W."/>
        </authorList>
    </citation>
    <scope>NUCLEOTIDE SEQUENCE [LARGE SCALE GENOMIC DNA]</scope>
    <source>
        <strain evidence="5 6">CAU 1488</strain>
    </source>
</reference>
<comment type="caution">
    <text evidence="5">The sequence shown here is derived from an EMBL/GenBank/DDBJ whole genome shotgun (WGS) entry which is preliminary data.</text>
</comment>
<evidence type="ECO:0000313" key="6">
    <source>
        <dbReference type="Proteomes" id="UP001193035"/>
    </source>
</evidence>
<name>A0ABY2X381_9RHOB</name>
<keyword evidence="6" id="KW-1185">Reference proteome</keyword>
<dbReference type="PANTHER" id="PTHR43464">
    <property type="entry name" value="METHYLTRANSFERASE"/>
    <property type="match status" value="1"/>
</dbReference>
<keyword evidence="3" id="KW-0949">S-adenosyl-L-methionine</keyword>
<dbReference type="Proteomes" id="UP001193035">
    <property type="component" value="Unassembled WGS sequence"/>
</dbReference>